<dbReference type="GO" id="GO:0005506">
    <property type="term" value="F:iron ion binding"/>
    <property type="evidence" value="ECO:0007669"/>
    <property type="project" value="InterPro"/>
</dbReference>
<dbReference type="Pfam" id="PF04551">
    <property type="entry name" value="GcpE"/>
    <property type="match status" value="1"/>
</dbReference>
<organism evidence="10 11">
    <name type="scientific">Candidatus Aquitaenariimonas noxiae</name>
    <dbReference type="NCBI Taxonomy" id="1974741"/>
    <lineage>
        <taxon>Bacteria</taxon>
        <taxon>Pseudomonadati</taxon>
        <taxon>Candidatus Omnitrophota</taxon>
        <taxon>Candidatus Aquitaenariimonas</taxon>
    </lineage>
</organism>
<dbReference type="Proteomes" id="UP000230052">
    <property type="component" value="Unassembled WGS sequence"/>
</dbReference>
<dbReference type="GO" id="GO:0046429">
    <property type="term" value="F:4-hydroxy-3-methylbut-2-en-1-yl diphosphate synthase activity (ferredoxin)"/>
    <property type="evidence" value="ECO:0007669"/>
    <property type="project" value="UniProtKB-UniRule"/>
</dbReference>
<protein>
    <recommendedName>
        <fullName evidence="7">4-hydroxy-3-methylbut-2-en-1-yl diphosphate synthase (flavodoxin)</fullName>
        <ecNumber evidence="7">1.17.7.3</ecNumber>
    </recommendedName>
    <alternativeName>
        <fullName evidence="7">1-hydroxy-2-methyl-2-(E)-butenyl 4-diphosphate synthase</fullName>
    </alternativeName>
</protein>
<dbReference type="InterPro" id="IPR045854">
    <property type="entry name" value="NO2/SO3_Rdtase_4Fe4S_sf"/>
</dbReference>
<feature type="domain" description="IspG C-terminal" evidence="9">
    <location>
        <begin position="251"/>
        <end position="344"/>
    </location>
</feature>
<dbReference type="Pfam" id="PF26540">
    <property type="entry name" value="GcpE_C"/>
    <property type="match status" value="1"/>
</dbReference>
<dbReference type="Gene3D" id="3.30.413.10">
    <property type="entry name" value="Sulfite Reductase Hemoprotein, domain 1"/>
    <property type="match status" value="1"/>
</dbReference>
<dbReference type="PIRSF" id="PIRSF004640">
    <property type="entry name" value="IspG"/>
    <property type="match status" value="1"/>
</dbReference>
<reference evidence="10 11" key="1">
    <citation type="submission" date="2017-09" db="EMBL/GenBank/DDBJ databases">
        <title>Depth-based differentiation of microbial function through sediment-hosted aquifers and enrichment of novel symbionts in the deep terrestrial subsurface.</title>
        <authorList>
            <person name="Probst A.J."/>
            <person name="Ladd B."/>
            <person name="Jarett J.K."/>
            <person name="Geller-Mcgrath D.E."/>
            <person name="Sieber C.M."/>
            <person name="Emerson J.B."/>
            <person name="Anantharaman K."/>
            <person name="Thomas B.C."/>
            <person name="Malmstrom R."/>
            <person name="Stieglmeier M."/>
            <person name="Klingl A."/>
            <person name="Woyke T."/>
            <person name="Ryan C.M."/>
            <person name="Banfield J.F."/>
        </authorList>
    </citation>
    <scope>NUCLEOTIDE SEQUENCE [LARGE SCALE GENOMIC DNA]</scope>
    <source>
        <strain evidence="10">CG07_land_8_20_14_0_80_42_15</strain>
    </source>
</reference>
<evidence type="ECO:0000256" key="5">
    <source>
        <dbReference type="ARBA" id="ARBA00023014"/>
    </source>
</evidence>
<dbReference type="PANTHER" id="PTHR30454:SF0">
    <property type="entry name" value="4-HYDROXY-3-METHYLBUT-2-EN-1-YL DIPHOSPHATE SYNTHASE (FERREDOXIN), CHLOROPLASTIC"/>
    <property type="match status" value="1"/>
</dbReference>
<dbReference type="InterPro" id="IPR016425">
    <property type="entry name" value="IspG_bac"/>
</dbReference>
<feature type="binding site" evidence="7">
    <location>
        <position position="255"/>
    </location>
    <ligand>
        <name>[4Fe-4S] cluster</name>
        <dbReference type="ChEBI" id="CHEBI:49883"/>
    </ligand>
</feature>
<dbReference type="AlphaFoldDB" id="A0A2J0KZK7"/>
<evidence type="ECO:0000256" key="6">
    <source>
        <dbReference type="ARBA" id="ARBA00023229"/>
    </source>
</evidence>
<comment type="catalytic activity">
    <reaction evidence="7">
        <text>(2E)-4-hydroxy-3-methylbut-2-enyl diphosphate + oxidized [flavodoxin] + H2O + 2 H(+) = 2-C-methyl-D-erythritol 2,4-cyclic diphosphate + reduced [flavodoxin]</text>
        <dbReference type="Rhea" id="RHEA:43604"/>
        <dbReference type="Rhea" id="RHEA-COMP:10622"/>
        <dbReference type="Rhea" id="RHEA-COMP:10623"/>
        <dbReference type="ChEBI" id="CHEBI:15377"/>
        <dbReference type="ChEBI" id="CHEBI:15378"/>
        <dbReference type="ChEBI" id="CHEBI:57618"/>
        <dbReference type="ChEBI" id="CHEBI:58210"/>
        <dbReference type="ChEBI" id="CHEBI:58483"/>
        <dbReference type="ChEBI" id="CHEBI:128753"/>
        <dbReference type="EC" id="1.17.7.3"/>
    </reaction>
</comment>
<keyword evidence="2 7" id="KW-0479">Metal-binding</keyword>
<dbReference type="InterPro" id="IPR011005">
    <property type="entry name" value="Dihydropteroate_synth-like_sf"/>
</dbReference>
<dbReference type="InterPro" id="IPR058578">
    <property type="entry name" value="IspG_TIM"/>
</dbReference>
<proteinExistence type="inferred from homology"/>
<accession>A0A2J0KZK7</accession>
<keyword evidence="3 7" id="KW-0560">Oxidoreductase</keyword>
<keyword evidence="5 7" id="KW-0411">Iron-sulfur</keyword>
<dbReference type="GO" id="GO:0016114">
    <property type="term" value="P:terpenoid biosynthetic process"/>
    <property type="evidence" value="ECO:0007669"/>
    <property type="project" value="InterPro"/>
</dbReference>
<keyword evidence="4 7" id="KW-0408">Iron</keyword>
<sequence length="349" mass="38005">MSIKRRKTRKVKVGSIYIGGNAPISIQSMAKADTRDVNAIVSEIKRLQGAGCEIVRVAVKDKEAAHALKDIKKRINIPLVADIHFDPRLAMLAIENHADKIRINPGNTKKNDLLDIANLAKTKKIPIRIGLNSGSTPKGVTMIALAQETIKLFQRCSFRDIIISLKSSNILETVDAYRRMAVLCDYPFHLGLTATGLPESGIVKSSICIGTLLLSGIGDTIRVSLTGDSVKEVSVVKTILSSLDIRRFGHEVISCPTCGRCQVDLEGIVKELVERLEQKGRAKGNIRPLRIAVMGCEVNGPGEARDSDIGIAAGKHSGVLFKKGKIVRKIEEKDFVDTLVKEIDTMGHS</sequence>
<evidence type="ECO:0000256" key="4">
    <source>
        <dbReference type="ARBA" id="ARBA00023004"/>
    </source>
</evidence>
<evidence type="ECO:0000256" key="7">
    <source>
        <dbReference type="HAMAP-Rule" id="MF_00159"/>
    </source>
</evidence>
<gene>
    <name evidence="7" type="primary">ispG</name>
    <name evidence="10" type="ORF">COS99_03505</name>
</gene>
<keyword evidence="6 7" id="KW-0414">Isoprene biosynthesis</keyword>
<comment type="function">
    <text evidence="7">Converts 2C-methyl-D-erythritol 2,4-cyclodiphosphate (ME-2,4cPP) into 1-hydroxy-2-methyl-2-(E)-butenyl 4-diphosphate.</text>
</comment>
<dbReference type="HAMAP" id="MF_00159">
    <property type="entry name" value="IspG"/>
    <property type="match status" value="1"/>
</dbReference>
<evidence type="ECO:0000313" key="11">
    <source>
        <dbReference type="Proteomes" id="UP000230052"/>
    </source>
</evidence>
<comment type="similarity">
    <text evidence="7">Belongs to the IspG family.</text>
</comment>
<dbReference type="UniPathway" id="UPA00056">
    <property type="reaction ID" value="UER00096"/>
</dbReference>
<name>A0A2J0KZK7_9BACT</name>
<evidence type="ECO:0000259" key="8">
    <source>
        <dbReference type="Pfam" id="PF04551"/>
    </source>
</evidence>
<dbReference type="GO" id="GO:0141197">
    <property type="term" value="F:4-hydroxy-3-methylbut-2-enyl-diphosphate synthase activity (flavodoxin)"/>
    <property type="evidence" value="ECO:0007669"/>
    <property type="project" value="UniProtKB-EC"/>
</dbReference>
<evidence type="ECO:0000259" key="9">
    <source>
        <dbReference type="Pfam" id="PF26540"/>
    </source>
</evidence>
<dbReference type="SUPFAM" id="SSF51717">
    <property type="entry name" value="Dihydropteroate synthetase-like"/>
    <property type="match status" value="1"/>
</dbReference>
<feature type="binding site" evidence="7">
    <location>
        <position position="303"/>
    </location>
    <ligand>
        <name>[4Fe-4S] cluster</name>
        <dbReference type="ChEBI" id="CHEBI:49883"/>
    </ligand>
</feature>
<comment type="pathway">
    <text evidence="7">Isoprenoid biosynthesis; isopentenyl diphosphate biosynthesis via DXP pathway; isopentenyl diphosphate from 1-deoxy-D-xylulose 5-phosphate: step 5/6.</text>
</comment>
<dbReference type="PANTHER" id="PTHR30454">
    <property type="entry name" value="4-HYDROXY-3-METHYLBUT-2-EN-1-YL DIPHOSPHATE SYNTHASE"/>
    <property type="match status" value="1"/>
</dbReference>
<comment type="cofactor">
    <cofactor evidence="7">
        <name>[4Fe-4S] cluster</name>
        <dbReference type="ChEBI" id="CHEBI:49883"/>
    </cofactor>
    <text evidence="7">Binds 1 [4Fe-4S] cluster.</text>
</comment>
<keyword evidence="1 7" id="KW-0004">4Fe-4S</keyword>
<feature type="domain" description="IspG TIM-barrel" evidence="8">
    <location>
        <begin position="8"/>
        <end position="235"/>
    </location>
</feature>
<dbReference type="Gene3D" id="3.20.20.20">
    <property type="entry name" value="Dihydropteroate synthase-like"/>
    <property type="match status" value="1"/>
</dbReference>
<evidence type="ECO:0000256" key="2">
    <source>
        <dbReference type="ARBA" id="ARBA00022723"/>
    </source>
</evidence>
<dbReference type="InterPro" id="IPR058579">
    <property type="entry name" value="IspG_C"/>
</dbReference>
<evidence type="ECO:0000256" key="3">
    <source>
        <dbReference type="ARBA" id="ARBA00023002"/>
    </source>
</evidence>
<dbReference type="NCBIfam" id="NF001540">
    <property type="entry name" value="PRK00366.1"/>
    <property type="match status" value="1"/>
</dbReference>
<dbReference type="NCBIfam" id="TIGR00612">
    <property type="entry name" value="ispG_gcpE"/>
    <property type="match status" value="1"/>
</dbReference>
<dbReference type="GO" id="GO:0019288">
    <property type="term" value="P:isopentenyl diphosphate biosynthetic process, methylerythritol 4-phosphate pathway"/>
    <property type="evidence" value="ECO:0007669"/>
    <property type="project" value="UniProtKB-UniRule"/>
</dbReference>
<feature type="binding site" evidence="7">
    <location>
        <position position="258"/>
    </location>
    <ligand>
        <name>[4Fe-4S] cluster</name>
        <dbReference type="ChEBI" id="CHEBI:49883"/>
    </ligand>
</feature>
<dbReference type="SUPFAM" id="SSF56014">
    <property type="entry name" value="Nitrite and sulphite reductase 4Fe-4S domain-like"/>
    <property type="match status" value="1"/>
</dbReference>
<dbReference type="EMBL" id="PEWV01000032">
    <property type="protein sequence ID" value="PIU41850.1"/>
    <property type="molecule type" value="Genomic_DNA"/>
</dbReference>
<dbReference type="InterPro" id="IPR004588">
    <property type="entry name" value="IspG_bac-typ"/>
</dbReference>
<evidence type="ECO:0000256" key="1">
    <source>
        <dbReference type="ARBA" id="ARBA00022485"/>
    </source>
</evidence>
<feature type="binding site" evidence="7">
    <location>
        <position position="296"/>
    </location>
    <ligand>
        <name>[4Fe-4S] cluster</name>
        <dbReference type="ChEBI" id="CHEBI:49883"/>
    </ligand>
</feature>
<dbReference type="GO" id="GO:0051539">
    <property type="term" value="F:4 iron, 4 sulfur cluster binding"/>
    <property type="evidence" value="ECO:0007669"/>
    <property type="project" value="UniProtKB-UniRule"/>
</dbReference>
<evidence type="ECO:0000313" key="10">
    <source>
        <dbReference type="EMBL" id="PIU41850.1"/>
    </source>
</evidence>
<comment type="caution">
    <text evidence="10">The sequence shown here is derived from an EMBL/GenBank/DDBJ whole genome shotgun (WGS) entry which is preliminary data.</text>
</comment>
<dbReference type="EC" id="1.17.7.3" evidence="7"/>